<dbReference type="InterPro" id="IPR002508">
    <property type="entry name" value="MurNAc-LAA_cat"/>
</dbReference>
<accession>A0AAI9DFG7</accession>
<dbReference type="SUPFAM" id="SSF53187">
    <property type="entry name" value="Zn-dependent exopeptidases"/>
    <property type="match status" value="1"/>
</dbReference>
<protein>
    <submittedName>
        <fullName evidence="2">N-acetylmuramoyl-L-alanine amidase</fullName>
    </submittedName>
</protein>
<dbReference type="AlphaFoldDB" id="A0AAI9DFG7"/>
<dbReference type="Gene3D" id="3.40.630.40">
    <property type="entry name" value="Zn-dependent exopeptidases"/>
    <property type="match status" value="1"/>
</dbReference>
<dbReference type="Pfam" id="PF01520">
    <property type="entry name" value="Amidase_3"/>
    <property type="match status" value="1"/>
</dbReference>
<sequence length="65" mass="7638">MEHKHNYTLFVSIHADGFTDPSVYGTSVFYLSLKGTVTTLEKYIEKTENELNNNYNELIFQKKFK</sequence>
<comment type="caution">
    <text evidence="2">The sequence shown here is derived from an EMBL/GenBank/DDBJ whole genome shotgun (WGS) entry which is preliminary data.</text>
</comment>
<organism evidence="2">
    <name type="scientific">Providencia stuartii</name>
    <dbReference type="NCBI Taxonomy" id="588"/>
    <lineage>
        <taxon>Bacteria</taxon>
        <taxon>Pseudomonadati</taxon>
        <taxon>Pseudomonadota</taxon>
        <taxon>Gammaproteobacteria</taxon>
        <taxon>Enterobacterales</taxon>
        <taxon>Morganellaceae</taxon>
        <taxon>Providencia</taxon>
    </lineage>
</organism>
<evidence type="ECO:0000313" key="2">
    <source>
        <dbReference type="EMBL" id="EMJ5135953.1"/>
    </source>
</evidence>
<dbReference type="GO" id="GO:0008745">
    <property type="term" value="F:N-acetylmuramoyl-L-alanine amidase activity"/>
    <property type="evidence" value="ECO:0007669"/>
    <property type="project" value="InterPro"/>
</dbReference>
<reference evidence="2" key="1">
    <citation type="submission" date="2024-02" db="EMBL/GenBank/DDBJ databases">
        <authorList>
            <consortium name="Clinical and Environmental Microbiology Branch: Whole genome sequencing antimicrobial resistance pathogens in the healthcare setting"/>
        </authorList>
    </citation>
    <scope>NUCLEOTIDE SEQUENCE</scope>
    <source>
        <strain evidence="2">2021GO-0154</strain>
    </source>
</reference>
<dbReference type="GO" id="GO:0009253">
    <property type="term" value="P:peptidoglycan catabolic process"/>
    <property type="evidence" value="ECO:0007669"/>
    <property type="project" value="InterPro"/>
</dbReference>
<name>A0AAI9DFG7_PROST</name>
<proteinExistence type="predicted"/>
<evidence type="ECO:0000259" key="1">
    <source>
        <dbReference type="Pfam" id="PF01520"/>
    </source>
</evidence>
<gene>
    <name evidence="2" type="ORF">RG298_003731</name>
</gene>
<dbReference type="EMBL" id="ABMABF030000015">
    <property type="protein sequence ID" value="EMJ5135953.1"/>
    <property type="molecule type" value="Genomic_DNA"/>
</dbReference>
<feature type="domain" description="MurNAc-LAA" evidence="1">
    <location>
        <begin position="3"/>
        <end position="54"/>
    </location>
</feature>